<reference evidence="8 9" key="1">
    <citation type="submission" date="2016-08" db="EMBL/GenBank/DDBJ databases">
        <title>Genome sequencing of Paenibacillus sp. TI45-13ar, isolated from Korean traditional nuruk.</title>
        <authorList>
            <person name="Kim S.-J."/>
        </authorList>
    </citation>
    <scope>NUCLEOTIDE SEQUENCE [LARGE SCALE GENOMIC DNA]</scope>
    <source>
        <strain evidence="8 9">TI45-13ar</strain>
    </source>
</reference>
<comment type="caution">
    <text evidence="8">The sequence shown here is derived from an EMBL/GenBank/DDBJ whole genome shotgun (WGS) entry which is preliminary data.</text>
</comment>
<keyword evidence="6" id="KW-0472">Membrane</keyword>
<evidence type="ECO:0000256" key="2">
    <source>
        <dbReference type="ARBA" id="ARBA00022729"/>
    </source>
</evidence>
<dbReference type="InterPro" id="IPR012336">
    <property type="entry name" value="Thioredoxin-like_fold"/>
</dbReference>
<accession>A0A1E3L5I0</accession>
<keyword evidence="5" id="KW-0676">Redox-active center</keyword>
<dbReference type="Pfam" id="PF13462">
    <property type="entry name" value="Thioredoxin_4"/>
    <property type="match status" value="1"/>
</dbReference>
<keyword evidence="6" id="KW-0812">Transmembrane</keyword>
<comment type="similarity">
    <text evidence="1">Belongs to the thioredoxin family. DsbA subfamily.</text>
</comment>
<gene>
    <name evidence="8" type="ORF">PTI45_01443</name>
</gene>
<evidence type="ECO:0000313" key="8">
    <source>
        <dbReference type="EMBL" id="ODP28934.1"/>
    </source>
</evidence>
<keyword evidence="9" id="KW-1185">Reference proteome</keyword>
<dbReference type="STRING" id="1886670.PTI45_01443"/>
<dbReference type="RefSeq" id="WP_069326888.1">
    <property type="nucleotide sequence ID" value="NZ_MDER01000032.1"/>
</dbReference>
<dbReference type="AlphaFoldDB" id="A0A1E3L5I0"/>
<keyword evidence="2" id="KW-0732">Signal</keyword>
<evidence type="ECO:0000256" key="5">
    <source>
        <dbReference type="ARBA" id="ARBA00023284"/>
    </source>
</evidence>
<name>A0A1E3L5I0_9BACL</name>
<sequence>MANKKKVNPAIKRQQQQEYKQKEALRQKKLMRNLIIGTVAVIAVIVLLIVFIPNNKTAEATTFDYSQLPVKGEKTAPVKIVEFGDFKCPICKQFNEIIVPQIQKDFIANGTAAMYFMNFPFLGPDSTTAALAVESVYHQNNDAFWKFFDAVYTNQGDENTEWATTDFLVNLAKKADASIDTTKLRQDIENKTYAKEIQAQYDKGKELNLPGTPSIYINGVEYTGDLGDYTALKAAIEKAKTEAGSEG</sequence>
<protein>
    <submittedName>
        <fullName evidence="8">Putative disulfide bond formation protein</fullName>
    </submittedName>
</protein>
<organism evidence="8 9">
    <name type="scientific">Paenibacillus nuruki</name>
    <dbReference type="NCBI Taxonomy" id="1886670"/>
    <lineage>
        <taxon>Bacteria</taxon>
        <taxon>Bacillati</taxon>
        <taxon>Bacillota</taxon>
        <taxon>Bacilli</taxon>
        <taxon>Bacillales</taxon>
        <taxon>Paenibacillaceae</taxon>
        <taxon>Paenibacillus</taxon>
    </lineage>
</organism>
<dbReference type="SUPFAM" id="SSF52833">
    <property type="entry name" value="Thioredoxin-like"/>
    <property type="match status" value="1"/>
</dbReference>
<proteinExistence type="inferred from homology"/>
<evidence type="ECO:0000259" key="7">
    <source>
        <dbReference type="Pfam" id="PF13462"/>
    </source>
</evidence>
<dbReference type="Gene3D" id="3.40.30.10">
    <property type="entry name" value="Glutaredoxin"/>
    <property type="match status" value="1"/>
</dbReference>
<dbReference type="PATRIC" id="fig|1886670.3.peg.1470"/>
<dbReference type="InterPro" id="IPR036249">
    <property type="entry name" value="Thioredoxin-like_sf"/>
</dbReference>
<dbReference type="Proteomes" id="UP000094578">
    <property type="component" value="Unassembled WGS sequence"/>
</dbReference>
<feature type="transmembrane region" description="Helical" evidence="6">
    <location>
        <begin position="30"/>
        <end position="52"/>
    </location>
</feature>
<dbReference type="EMBL" id="MDER01000032">
    <property type="protein sequence ID" value="ODP28934.1"/>
    <property type="molecule type" value="Genomic_DNA"/>
</dbReference>
<evidence type="ECO:0000256" key="1">
    <source>
        <dbReference type="ARBA" id="ARBA00005791"/>
    </source>
</evidence>
<keyword evidence="4" id="KW-1015">Disulfide bond</keyword>
<evidence type="ECO:0000313" key="9">
    <source>
        <dbReference type="Proteomes" id="UP000094578"/>
    </source>
</evidence>
<feature type="domain" description="Thioredoxin-like fold" evidence="7">
    <location>
        <begin position="70"/>
        <end position="237"/>
    </location>
</feature>
<evidence type="ECO:0000256" key="6">
    <source>
        <dbReference type="SAM" id="Phobius"/>
    </source>
</evidence>
<keyword evidence="6" id="KW-1133">Transmembrane helix</keyword>
<evidence type="ECO:0000256" key="3">
    <source>
        <dbReference type="ARBA" id="ARBA00023002"/>
    </source>
</evidence>
<keyword evidence="3" id="KW-0560">Oxidoreductase</keyword>
<evidence type="ECO:0000256" key="4">
    <source>
        <dbReference type="ARBA" id="ARBA00023157"/>
    </source>
</evidence>
<dbReference type="PANTHER" id="PTHR13887">
    <property type="entry name" value="GLUTATHIONE S-TRANSFERASE KAPPA"/>
    <property type="match status" value="1"/>
</dbReference>
<dbReference type="PANTHER" id="PTHR13887:SF14">
    <property type="entry name" value="DISULFIDE BOND FORMATION PROTEIN D"/>
    <property type="match status" value="1"/>
</dbReference>
<dbReference type="GO" id="GO:0016491">
    <property type="term" value="F:oxidoreductase activity"/>
    <property type="evidence" value="ECO:0007669"/>
    <property type="project" value="UniProtKB-KW"/>
</dbReference>